<sequence length="228" mass="25981">MAVAHDNKDSFIFKLTKDCLSNWELPNDVLQLLNMVLLDVVVLHVGRPQPHQWTIGIGRGENGNMVQFKEMMERRFLMGPHPVEDLVYISSNDEYEAARSRDWVIARGILKEHPKVVKASINKQGKTALHIATAANHTHFVEQLIDMNEECLEDRNLAMIPVRENVLPIHIAALLGHGKMVRYLYEETKYQLQNIEIVDLTALLVALINSDMYGEQSFIATYVSILHA</sequence>
<proteinExistence type="predicted"/>
<dbReference type="SMART" id="SM00248">
    <property type="entry name" value="ANK"/>
    <property type="match status" value="2"/>
</dbReference>
<dbReference type="Pfam" id="PF12796">
    <property type="entry name" value="Ank_2"/>
    <property type="match status" value="1"/>
</dbReference>
<gene>
    <name evidence="2" type="ORF">GH714_006111</name>
</gene>
<dbReference type="PROSITE" id="PS50088">
    <property type="entry name" value="ANK_REPEAT"/>
    <property type="match status" value="1"/>
</dbReference>
<feature type="repeat" description="ANK" evidence="1">
    <location>
        <begin position="124"/>
        <end position="146"/>
    </location>
</feature>
<evidence type="ECO:0000313" key="2">
    <source>
        <dbReference type="EMBL" id="KAF2309998.1"/>
    </source>
</evidence>
<keyword evidence="3" id="KW-1185">Reference proteome</keyword>
<evidence type="ECO:0000256" key="1">
    <source>
        <dbReference type="PROSITE-ProRule" id="PRU00023"/>
    </source>
</evidence>
<dbReference type="SUPFAM" id="SSF48403">
    <property type="entry name" value="Ankyrin repeat"/>
    <property type="match status" value="1"/>
</dbReference>
<organism evidence="2 3">
    <name type="scientific">Hevea brasiliensis</name>
    <name type="common">Para rubber tree</name>
    <name type="synonym">Siphonia brasiliensis</name>
    <dbReference type="NCBI Taxonomy" id="3981"/>
    <lineage>
        <taxon>Eukaryota</taxon>
        <taxon>Viridiplantae</taxon>
        <taxon>Streptophyta</taxon>
        <taxon>Embryophyta</taxon>
        <taxon>Tracheophyta</taxon>
        <taxon>Spermatophyta</taxon>
        <taxon>Magnoliopsida</taxon>
        <taxon>eudicotyledons</taxon>
        <taxon>Gunneridae</taxon>
        <taxon>Pentapetalae</taxon>
        <taxon>rosids</taxon>
        <taxon>fabids</taxon>
        <taxon>Malpighiales</taxon>
        <taxon>Euphorbiaceae</taxon>
        <taxon>Crotonoideae</taxon>
        <taxon>Micrandreae</taxon>
        <taxon>Hevea</taxon>
    </lineage>
</organism>
<dbReference type="Gene3D" id="1.25.40.20">
    <property type="entry name" value="Ankyrin repeat-containing domain"/>
    <property type="match status" value="1"/>
</dbReference>
<accession>A0A6A6MBY1</accession>
<keyword evidence="1" id="KW-0040">ANK repeat</keyword>
<dbReference type="PROSITE" id="PS50297">
    <property type="entry name" value="ANK_REP_REGION"/>
    <property type="match status" value="1"/>
</dbReference>
<dbReference type="Proteomes" id="UP000467840">
    <property type="component" value="Chromosome 14"/>
</dbReference>
<comment type="caution">
    <text evidence="2">The sequence shown here is derived from an EMBL/GenBank/DDBJ whole genome shotgun (WGS) entry which is preliminary data.</text>
</comment>
<dbReference type="EMBL" id="JAAGAX010000006">
    <property type="protein sequence ID" value="KAF2309998.1"/>
    <property type="molecule type" value="Genomic_DNA"/>
</dbReference>
<dbReference type="AlphaFoldDB" id="A0A6A6MBY1"/>
<dbReference type="InterPro" id="IPR036770">
    <property type="entry name" value="Ankyrin_rpt-contain_sf"/>
</dbReference>
<name>A0A6A6MBY1_HEVBR</name>
<dbReference type="PANTHER" id="PTHR47303:SF1">
    <property type="entry name" value="NF-KAPPA-B INHIBITOR BETA"/>
    <property type="match status" value="1"/>
</dbReference>
<evidence type="ECO:0000313" key="3">
    <source>
        <dbReference type="Proteomes" id="UP000467840"/>
    </source>
</evidence>
<protein>
    <submittedName>
        <fullName evidence="2">Uncharacterized protein</fullName>
    </submittedName>
</protein>
<dbReference type="InterPro" id="IPR002110">
    <property type="entry name" value="Ankyrin_rpt"/>
</dbReference>
<reference evidence="2 3" key="1">
    <citation type="journal article" date="2020" name="Mol. Plant">
        <title>The Chromosome-Based Rubber Tree Genome Provides New Insights into Spurge Genome Evolution and Rubber Biosynthesis.</title>
        <authorList>
            <person name="Liu J."/>
            <person name="Shi C."/>
            <person name="Shi C.C."/>
            <person name="Li W."/>
            <person name="Zhang Q.J."/>
            <person name="Zhang Y."/>
            <person name="Li K."/>
            <person name="Lu H.F."/>
            <person name="Shi C."/>
            <person name="Zhu S.T."/>
            <person name="Xiao Z.Y."/>
            <person name="Nan H."/>
            <person name="Yue Y."/>
            <person name="Zhu X.G."/>
            <person name="Wu Y."/>
            <person name="Hong X.N."/>
            <person name="Fan G.Y."/>
            <person name="Tong Y."/>
            <person name="Zhang D."/>
            <person name="Mao C.L."/>
            <person name="Liu Y.L."/>
            <person name="Hao S.J."/>
            <person name="Liu W.Q."/>
            <person name="Lv M.Q."/>
            <person name="Zhang H.B."/>
            <person name="Liu Y."/>
            <person name="Hu-Tang G.R."/>
            <person name="Wang J.P."/>
            <person name="Wang J.H."/>
            <person name="Sun Y.H."/>
            <person name="Ni S.B."/>
            <person name="Chen W.B."/>
            <person name="Zhang X.C."/>
            <person name="Jiao Y.N."/>
            <person name="Eichler E.E."/>
            <person name="Li G.H."/>
            <person name="Liu X."/>
            <person name="Gao L.Z."/>
        </authorList>
    </citation>
    <scope>NUCLEOTIDE SEQUENCE [LARGE SCALE GENOMIC DNA]</scope>
    <source>
        <strain evidence="3">cv. GT1</strain>
        <tissue evidence="2">Leaf</tissue>
    </source>
</reference>
<dbReference type="PANTHER" id="PTHR47303">
    <property type="match status" value="1"/>
</dbReference>